<evidence type="ECO:0000259" key="1">
    <source>
        <dbReference type="Pfam" id="PF00534"/>
    </source>
</evidence>
<keyword evidence="2" id="KW-0808">Transferase</keyword>
<dbReference type="Proteomes" id="UP000422221">
    <property type="component" value="Unassembled WGS sequence"/>
</dbReference>
<evidence type="ECO:0000313" key="2">
    <source>
        <dbReference type="EMBL" id="KAA3760913.1"/>
    </source>
</evidence>
<proteinExistence type="predicted"/>
<dbReference type="EMBL" id="VWMK01000018">
    <property type="protein sequence ID" value="KAA3760913.1"/>
    <property type="molecule type" value="Genomic_DNA"/>
</dbReference>
<feature type="domain" description="Glycosyl transferase family 1" evidence="1">
    <location>
        <begin position="202"/>
        <end position="355"/>
    </location>
</feature>
<dbReference type="CDD" id="cd03820">
    <property type="entry name" value="GT4_AmsD-like"/>
    <property type="match status" value="1"/>
</dbReference>
<comment type="caution">
    <text evidence="2">The sequence shown here is derived from an EMBL/GenBank/DDBJ whole genome shotgun (WGS) entry which is preliminary data.</text>
</comment>
<protein>
    <submittedName>
        <fullName evidence="2">Glycosyltransferase family 4 protein</fullName>
    </submittedName>
</protein>
<organism evidence="2 3">
    <name type="scientific">Bacteroides salyersiae</name>
    <dbReference type="NCBI Taxonomy" id="291644"/>
    <lineage>
        <taxon>Bacteria</taxon>
        <taxon>Pseudomonadati</taxon>
        <taxon>Bacteroidota</taxon>
        <taxon>Bacteroidia</taxon>
        <taxon>Bacteroidales</taxon>
        <taxon>Bacteroidaceae</taxon>
        <taxon>Bacteroides</taxon>
    </lineage>
</organism>
<name>A0A7J4XFF4_9BACE</name>
<dbReference type="PANTHER" id="PTHR12526">
    <property type="entry name" value="GLYCOSYLTRANSFERASE"/>
    <property type="match status" value="1"/>
</dbReference>
<gene>
    <name evidence="2" type="ORF">F3F73_16685</name>
</gene>
<dbReference type="SUPFAM" id="SSF53756">
    <property type="entry name" value="UDP-Glycosyltransferase/glycogen phosphorylase"/>
    <property type="match status" value="1"/>
</dbReference>
<evidence type="ECO:0000313" key="3">
    <source>
        <dbReference type="Proteomes" id="UP000422221"/>
    </source>
</evidence>
<dbReference type="AlphaFoldDB" id="A0A7J4XFF4"/>
<dbReference type="Pfam" id="PF00534">
    <property type="entry name" value="Glycos_transf_1"/>
    <property type="match status" value="1"/>
</dbReference>
<dbReference type="InterPro" id="IPR001296">
    <property type="entry name" value="Glyco_trans_1"/>
</dbReference>
<dbReference type="PANTHER" id="PTHR12526:SF630">
    <property type="entry name" value="GLYCOSYLTRANSFERASE"/>
    <property type="match status" value="1"/>
</dbReference>
<dbReference type="Gene3D" id="3.40.50.2000">
    <property type="entry name" value="Glycogen Phosphorylase B"/>
    <property type="match status" value="2"/>
</dbReference>
<dbReference type="GO" id="GO:0016757">
    <property type="term" value="F:glycosyltransferase activity"/>
    <property type="evidence" value="ECO:0007669"/>
    <property type="project" value="InterPro"/>
</dbReference>
<reference evidence="2 3" key="1">
    <citation type="journal article" date="2019" name="Nat. Med.">
        <title>A library of human gut bacterial isolates paired with longitudinal multiomics data enables mechanistic microbiome research.</title>
        <authorList>
            <person name="Poyet M."/>
            <person name="Groussin M."/>
            <person name="Gibbons S.M."/>
            <person name="Avila-Pacheco J."/>
            <person name="Jiang X."/>
            <person name="Kearney S.M."/>
            <person name="Perrotta A.R."/>
            <person name="Berdy B."/>
            <person name="Zhao S."/>
            <person name="Lieberman T.D."/>
            <person name="Swanson P.K."/>
            <person name="Smith M."/>
            <person name="Roesemann S."/>
            <person name="Alexander J.E."/>
            <person name="Rich S.A."/>
            <person name="Livny J."/>
            <person name="Vlamakis H."/>
            <person name="Clish C."/>
            <person name="Bullock K."/>
            <person name="Deik A."/>
            <person name="Scott J."/>
            <person name="Pierce K.A."/>
            <person name="Xavier R.J."/>
            <person name="Alm E.J."/>
        </authorList>
    </citation>
    <scope>NUCLEOTIDE SEQUENCE [LARGE SCALE GENOMIC DNA]</scope>
    <source>
        <strain evidence="2 3">BIOML-A10</strain>
    </source>
</reference>
<accession>A0A7J4XFF4</accession>
<sequence length="381" mass="44325">MKIIYCIPSCHNSGGMERVLSVKANYLADVVGWDISVITTEPVSQNNHYQFSSKIHFYNLDIHYKEIENISLWKKTIMVLKKKLQHKKKLQELLFHLKPDIVVSMFTHDVSFLYKIKDGSKKVCELHFSKKFRKLHNESNHAGIAKRMISYYLDHRDFKAASHYDRFVVLTEEDQKTWYPLKNIKVIYNPLPFIAEQTANIHTKKVLAIGRLCPQKGFDMLVDIWNVVCKNIEGWELNIYGDGPDYAALDSKIKQYSLHKTIHMYPATTNIQSVYLNSSIFCFPSRYEGFSMALMEAMSYGLPAIAFKCPCGPSEIIENGINGILVENKNINDFAYELQKLMKDEKLREEYGIRAAMETKYKFNIDHIMKQWVSLFNDLKS</sequence>